<keyword evidence="2" id="KW-0012">Acyltransferase</keyword>
<dbReference type="RefSeq" id="WP_289445742.1">
    <property type="nucleotide sequence ID" value="NZ_JAUCGR010000001.1"/>
</dbReference>
<dbReference type="PROSITE" id="PS51186">
    <property type="entry name" value="GNAT"/>
    <property type="match status" value="1"/>
</dbReference>
<dbReference type="Gene3D" id="3.40.630.30">
    <property type="match status" value="1"/>
</dbReference>
<dbReference type="Proteomes" id="UP001321453">
    <property type="component" value="Unassembled WGS sequence"/>
</dbReference>
<dbReference type="Pfam" id="PF08445">
    <property type="entry name" value="FR47"/>
    <property type="match status" value="1"/>
</dbReference>
<dbReference type="GO" id="GO:0016746">
    <property type="term" value="F:acyltransferase activity"/>
    <property type="evidence" value="ECO:0007669"/>
    <property type="project" value="UniProtKB-KW"/>
</dbReference>
<dbReference type="CDD" id="cd04301">
    <property type="entry name" value="NAT_SF"/>
    <property type="match status" value="1"/>
</dbReference>
<evidence type="ECO:0000259" key="1">
    <source>
        <dbReference type="PROSITE" id="PS51186"/>
    </source>
</evidence>
<dbReference type="InterPro" id="IPR013653">
    <property type="entry name" value="GCN5-like_dom"/>
</dbReference>
<sequence length="197" mass="20648">MSPFAALRDVGDPASWADLAALVGPGQAVPIAGGPDQAPDGWTRGWTIPGVQMVGTDRLVGAPDEEAVVLGADDVPDMLDLTARTRPGPFAPETYLMGTYRGIRRDGRLLAMAGERMRPEGATEVSAVCTDPEARGQGLASRLVLAVAHGIRARGELPILHAASENEGAIRLYEGLGFEVRRKIVFGSVIAPGRADA</sequence>
<dbReference type="EC" id="2.3.1.-" evidence="2"/>
<protein>
    <submittedName>
        <fullName evidence="2">GNAT family N-acetyltransferase</fullName>
        <ecNumber evidence="2">2.3.1.-</ecNumber>
    </submittedName>
</protein>
<keyword evidence="2" id="KW-0808">Transferase</keyword>
<proteinExistence type="predicted"/>
<feature type="domain" description="N-acetyltransferase" evidence="1">
    <location>
        <begin position="65"/>
        <end position="196"/>
    </location>
</feature>
<comment type="caution">
    <text evidence="2">The sequence shown here is derived from an EMBL/GenBank/DDBJ whole genome shotgun (WGS) entry which is preliminary data.</text>
</comment>
<organism evidence="2 3">
    <name type="scientific">Cellulomonas edaphi</name>
    <dbReference type="NCBI Taxonomy" id="3053468"/>
    <lineage>
        <taxon>Bacteria</taxon>
        <taxon>Bacillati</taxon>
        <taxon>Actinomycetota</taxon>
        <taxon>Actinomycetes</taxon>
        <taxon>Micrococcales</taxon>
        <taxon>Cellulomonadaceae</taxon>
        <taxon>Cellulomonas</taxon>
    </lineage>
</organism>
<accession>A0ABT7S6M8</accession>
<dbReference type="InterPro" id="IPR000182">
    <property type="entry name" value="GNAT_dom"/>
</dbReference>
<dbReference type="InterPro" id="IPR016181">
    <property type="entry name" value="Acyl_CoA_acyltransferase"/>
</dbReference>
<dbReference type="EMBL" id="JAUCGR010000001">
    <property type="protein sequence ID" value="MDM7830614.1"/>
    <property type="molecule type" value="Genomic_DNA"/>
</dbReference>
<dbReference type="SUPFAM" id="SSF55729">
    <property type="entry name" value="Acyl-CoA N-acyltransferases (Nat)"/>
    <property type="match status" value="1"/>
</dbReference>
<reference evidence="2 3" key="1">
    <citation type="submission" date="2023-06" db="EMBL/GenBank/DDBJ databases">
        <title>Cellulomonas sp. MW9 Whole genome sequence.</title>
        <authorList>
            <person name="Park S."/>
        </authorList>
    </citation>
    <scope>NUCLEOTIDE SEQUENCE [LARGE SCALE GENOMIC DNA]</scope>
    <source>
        <strain evidence="2 3">MW9</strain>
    </source>
</reference>
<gene>
    <name evidence="2" type="ORF">QRT05_04660</name>
</gene>
<evidence type="ECO:0000313" key="2">
    <source>
        <dbReference type="EMBL" id="MDM7830614.1"/>
    </source>
</evidence>
<name>A0ABT7S6M8_9CELL</name>
<keyword evidence="3" id="KW-1185">Reference proteome</keyword>
<evidence type="ECO:0000313" key="3">
    <source>
        <dbReference type="Proteomes" id="UP001321453"/>
    </source>
</evidence>